<dbReference type="SUPFAM" id="SSF52540">
    <property type="entry name" value="P-loop containing nucleoside triphosphate hydrolases"/>
    <property type="match status" value="2"/>
</dbReference>
<dbReference type="CDD" id="cd04488">
    <property type="entry name" value="RecG_wedge_OBF"/>
    <property type="match status" value="1"/>
</dbReference>
<protein>
    <recommendedName>
        <fullName evidence="8">Probable DNA 3'-5' helicase RecG</fullName>
    </recommendedName>
</protein>
<evidence type="ECO:0000313" key="11">
    <source>
        <dbReference type="EMBL" id="OGB74388.1"/>
    </source>
</evidence>
<evidence type="ECO:0000256" key="3">
    <source>
        <dbReference type="ARBA" id="ARBA00022801"/>
    </source>
</evidence>
<dbReference type="PANTHER" id="PTHR47964">
    <property type="entry name" value="ATP-DEPENDENT DNA HELICASE HOMOLOG RECG, CHLOROPLASTIC"/>
    <property type="match status" value="1"/>
</dbReference>
<dbReference type="PROSITE" id="PS51194">
    <property type="entry name" value="HELICASE_CTER"/>
    <property type="match status" value="1"/>
</dbReference>
<reference evidence="11 12" key="1">
    <citation type="journal article" date="2016" name="Nat. Commun.">
        <title>Thousands of microbial genomes shed light on interconnected biogeochemical processes in an aquifer system.</title>
        <authorList>
            <person name="Anantharaman K."/>
            <person name="Brown C.T."/>
            <person name="Hug L.A."/>
            <person name="Sharon I."/>
            <person name="Castelle C.J."/>
            <person name="Probst A.J."/>
            <person name="Thomas B.C."/>
            <person name="Singh A."/>
            <person name="Wilkins M.J."/>
            <person name="Karaoz U."/>
            <person name="Brodie E.L."/>
            <person name="Williams K.H."/>
            <person name="Hubbard S.S."/>
            <person name="Banfield J.F."/>
        </authorList>
    </citation>
    <scope>NUCLEOTIDE SEQUENCE [LARGE SCALE GENOMIC DNA]</scope>
</reference>
<dbReference type="SMART" id="SM00487">
    <property type="entry name" value="DEXDc"/>
    <property type="match status" value="1"/>
</dbReference>
<dbReference type="InterPro" id="IPR001650">
    <property type="entry name" value="Helicase_C-like"/>
</dbReference>
<keyword evidence="7" id="KW-0234">DNA repair</keyword>
<evidence type="ECO:0000256" key="7">
    <source>
        <dbReference type="ARBA" id="ARBA00023204"/>
    </source>
</evidence>
<evidence type="ECO:0000256" key="2">
    <source>
        <dbReference type="ARBA" id="ARBA00022763"/>
    </source>
</evidence>
<dbReference type="PROSITE" id="PS51192">
    <property type="entry name" value="HELICASE_ATP_BIND_1"/>
    <property type="match status" value="1"/>
</dbReference>
<dbReference type="Pfam" id="PF00270">
    <property type="entry name" value="DEAD"/>
    <property type="match status" value="1"/>
</dbReference>
<dbReference type="Gene3D" id="2.40.50.140">
    <property type="entry name" value="Nucleic acid-binding proteins"/>
    <property type="match status" value="1"/>
</dbReference>
<feature type="domain" description="Helicase C-terminal" evidence="10">
    <location>
        <begin position="455"/>
        <end position="619"/>
    </location>
</feature>
<dbReference type="GO" id="GO:0016787">
    <property type="term" value="F:hydrolase activity"/>
    <property type="evidence" value="ECO:0007669"/>
    <property type="project" value="UniProtKB-KW"/>
</dbReference>
<organism evidence="11 12">
    <name type="scientific">candidate division Kazan bacterium RBG_13_50_9</name>
    <dbReference type="NCBI Taxonomy" id="1798535"/>
    <lineage>
        <taxon>Bacteria</taxon>
        <taxon>Bacteria division Kazan-3B-28</taxon>
    </lineage>
</organism>
<keyword evidence="1" id="KW-0547">Nucleotide-binding</keyword>
<dbReference type="SMART" id="SM00490">
    <property type="entry name" value="HELICc"/>
    <property type="match status" value="1"/>
</dbReference>
<dbReference type="Gene3D" id="3.40.50.300">
    <property type="entry name" value="P-loop containing nucleotide triphosphate hydrolases"/>
    <property type="match status" value="2"/>
</dbReference>
<dbReference type="InterPro" id="IPR045562">
    <property type="entry name" value="RecG_dom3_C"/>
</dbReference>
<dbReference type="InterPro" id="IPR012340">
    <property type="entry name" value="NA-bd_OB-fold"/>
</dbReference>
<keyword evidence="4" id="KW-0347">Helicase</keyword>
<dbReference type="InterPro" id="IPR047112">
    <property type="entry name" value="RecG/Mfd"/>
</dbReference>
<dbReference type="PANTHER" id="PTHR47964:SF1">
    <property type="entry name" value="ATP-DEPENDENT DNA HELICASE HOMOLOG RECG, CHLOROPLASTIC"/>
    <property type="match status" value="1"/>
</dbReference>
<evidence type="ECO:0000256" key="8">
    <source>
        <dbReference type="ARBA" id="ARBA00049819"/>
    </source>
</evidence>
<accession>A0A1F4NSV5</accession>
<dbReference type="InterPro" id="IPR033454">
    <property type="entry name" value="RecG_wedge"/>
</dbReference>
<evidence type="ECO:0000313" key="12">
    <source>
        <dbReference type="Proteomes" id="UP000176651"/>
    </source>
</evidence>
<dbReference type="GO" id="GO:0003677">
    <property type="term" value="F:DNA binding"/>
    <property type="evidence" value="ECO:0007669"/>
    <property type="project" value="UniProtKB-KW"/>
</dbReference>
<proteinExistence type="predicted"/>
<sequence length="679" mass="75528">MFFLLGDPLTQLPGIGPKIALKFAKLGVKSIGDLVHYYPRRWEDFSQITPIAKAQEGQKLTIKATLLTLSQFRLAGRHLHITNALFSDPSGSLPVVWFNQPYLTKTIKKGENYFLGGTVRQSRNRLALTNPSIEPAERVPLHTGRVLAIYPTTEGLTSKLIRRSLRHLITTIRAIPETLPKHICREYKLAPLNRALEDIHFPSSPAALPPARWRLEFEELLPIQLGIQLSKLHWEREDGTAVTVGPDWMERFTNQLDFSLTNSQQRALTEILSDLTRDRPMRRLLLGDVGSGKTIIAAGAILAAIESGYQTALMAPTEVLANQHYRNLQPLLKKSGATTALMTGSAKLISADEIAAGKVDLTIGTQALIQKGVSFRNLNLVIIDEQHRFGVRQRQKLKNKTRLGTPHFLSLSATPIPRTFFLGLMNNLDISRLTDQPQRRSPVITRLATANNLPKIQALIHREIDEHHAVFVITPLIEADDTAGSSGRASVHSEAVQLAKMFPLARIGILHGRLDSPQKIKVMDQLRAKKLDLVVATSVIEVGIDIPHATVIWIKNADRFGLAQLHQLRGRVGRSNLQSYCLVETNVDDPDGLDRLKSFVSINDGTRLAEIDLRLRGPGAFFSEEQSGFLKLKLADLTNAKLIKTTRSAALAILGKDPNLQHYPALKHRIPATYLTHEE</sequence>
<keyword evidence="5" id="KW-0067">ATP-binding</keyword>
<dbReference type="Gene3D" id="1.10.150.20">
    <property type="entry name" value="5' to 3' exonuclease, C-terminal subdomain"/>
    <property type="match status" value="1"/>
</dbReference>
<dbReference type="SUPFAM" id="SSF50249">
    <property type="entry name" value="Nucleic acid-binding proteins"/>
    <property type="match status" value="1"/>
</dbReference>
<dbReference type="Pfam" id="PF17191">
    <property type="entry name" value="RecG_wedge"/>
    <property type="match status" value="1"/>
</dbReference>
<dbReference type="AlphaFoldDB" id="A0A1F4NSV5"/>
<evidence type="ECO:0000259" key="10">
    <source>
        <dbReference type="PROSITE" id="PS51194"/>
    </source>
</evidence>
<dbReference type="GO" id="GO:0005524">
    <property type="term" value="F:ATP binding"/>
    <property type="evidence" value="ECO:0007669"/>
    <property type="project" value="UniProtKB-KW"/>
</dbReference>
<evidence type="ECO:0000256" key="4">
    <source>
        <dbReference type="ARBA" id="ARBA00022806"/>
    </source>
</evidence>
<evidence type="ECO:0000256" key="1">
    <source>
        <dbReference type="ARBA" id="ARBA00022741"/>
    </source>
</evidence>
<evidence type="ECO:0000259" key="9">
    <source>
        <dbReference type="PROSITE" id="PS51192"/>
    </source>
</evidence>
<dbReference type="GO" id="GO:0006281">
    <property type="term" value="P:DNA repair"/>
    <property type="evidence" value="ECO:0007669"/>
    <property type="project" value="UniProtKB-KW"/>
</dbReference>
<comment type="caution">
    <text evidence="11">The sequence shown here is derived from an EMBL/GenBank/DDBJ whole genome shotgun (WGS) entry which is preliminary data.</text>
</comment>
<dbReference type="STRING" id="1798535.A2V68_01220"/>
<dbReference type="InterPro" id="IPR027417">
    <property type="entry name" value="P-loop_NTPase"/>
</dbReference>
<keyword evidence="6" id="KW-0238">DNA-binding</keyword>
<name>A0A1F4NSV5_UNCK3</name>
<dbReference type="InterPro" id="IPR011545">
    <property type="entry name" value="DEAD/DEAH_box_helicase_dom"/>
</dbReference>
<feature type="domain" description="Helicase ATP-binding" evidence="9">
    <location>
        <begin position="274"/>
        <end position="433"/>
    </location>
</feature>
<dbReference type="NCBIfam" id="NF008168">
    <property type="entry name" value="PRK10917.2-2"/>
    <property type="match status" value="1"/>
</dbReference>
<keyword evidence="3" id="KW-0378">Hydrolase</keyword>
<evidence type="ECO:0000256" key="6">
    <source>
        <dbReference type="ARBA" id="ARBA00023125"/>
    </source>
</evidence>
<keyword evidence="2" id="KW-0227">DNA damage</keyword>
<evidence type="ECO:0000256" key="5">
    <source>
        <dbReference type="ARBA" id="ARBA00022840"/>
    </source>
</evidence>
<dbReference type="Proteomes" id="UP000176651">
    <property type="component" value="Unassembled WGS sequence"/>
</dbReference>
<dbReference type="EMBL" id="META01000003">
    <property type="protein sequence ID" value="OGB74388.1"/>
    <property type="molecule type" value="Genomic_DNA"/>
</dbReference>
<dbReference type="GO" id="GO:0003678">
    <property type="term" value="F:DNA helicase activity"/>
    <property type="evidence" value="ECO:0007669"/>
    <property type="project" value="TreeGrafter"/>
</dbReference>
<dbReference type="Pfam" id="PF00271">
    <property type="entry name" value="Helicase_C"/>
    <property type="match status" value="1"/>
</dbReference>
<gene>
    <name evidence="11" type="ORF">A2V68_01220</name>
</gene>
<dbReference type="Pfam" id="PF19833">
    <property type="entry name" value="RecG_dom3_C"/>
    <property type="match status" value="1"/>
</dbReference>
<dbReference type="InterPro" id="IPR014001">
    <property type="entry name" value="Helicase_ATP-bd"/>
</dbReference>